<protein>
    <submittedName>
        <fullName evidence="1">Retrotransposon protein, Ty3-gypsy subclass</fullName>
    </submittedName>
</protein>
<name>A0A5B6VNT6_9ROSI</name>
<dbReference type="AlphaFoldDB" id="A0A5B6VNT6"/>
<dbReference type="Proteomes" id="UP000325315">
    <property type="component" value="Unassembled WGS sequence"/>
</dbReference>
<dbReference type="PANTHER" id="PTHR46148">
    <property type="entry name" value="CHROMO DOMAIN-CONTAINING PROTEIN"/>
    <property type="match status" value="1"/>
</dbReference>
<dbReference type="OrthoDB" id="1909122at2759"/>
<dbReference type="EMBL" id="SMMG02000006">
    <property type="protein sequence ID" value="KAA3470822.1"/>
    <property type="molecule type" value="Genomic_DNA"/>
</dbReference>
<reference evidence="2" key="1">
    <citation type="journal article" date="2019" name="Plant Biotechnol. J.">
        <title>Genome sequencing of the Australian wild diploid species Gossypium australe highlights disease resistance and delayed gland morphogenesis.</title>
        <authorList>
            <person name="Cai Y."/>
            <person name="Cai X."/>
            <person name="Wang Q."/>
            <person name="Wang P."/>
            <person name="Zhang Y."/>
            <person name="Cai C."/>
            <person name="Xu Y."/>
            <person name="Wang K."/>
            <person name="Zhou Z."/>
            <person name="Wang C."/>
            <person name="Geng S."/>
            <person name="Li B."/>
            <person name="Dong Q."/>
            <person name="Hou Y."/>
            <person name="Wang H."/>
            <person name="Ai P."/>
            <person name="Liu Z."/>
            <person name="Yi F."/>
            <person name="Sun M."/>
            <person name="An G."/>
            <person name="Cheng J."/>
            <person name="Zhang Y."/>
            <person name="Shi Q."/>
            <person name="Xie Y."/>
            <person name="Shi X."/>
            <person name="Chang Y."/>
            <person name="Huang F."/>
            <person name="Chen Y."/>
            <person name="Hong S."/>
            <person name="Mi L."/>
            <person name="Sun Q."/>
            <person name="Zhang L."/>
            <person name="Zhou B."/>
            <person name="Peng R."/>
            <person name="Zhang X."/>
            <person name="Liu F."/>
        </authorList>
    </citation>
    <scope>NUCLEOTIDE SEQUENCE [LARGE SCALE GENOMIC DNA]</scope>
    <source>
        <strain evidence="2">cv. PA1801</strain>
    </source>
</reference>
<keyword evidence="2" id="KW-1185">Reference proteome</keyword>
<accession>A0A5B6VNT6</accession>
<proteinExistence type="predicted"/>
<dbReference type="PANTHER" id="PTHR46148:SF44">
    <property type="entry name" value="GAG-POL POLYPROTEIN"/>
    <property type="match status" value="1"/>
</dbReference>
<organism evidence="1 2">
    <name type="scientific">Gossypium australe</name>
    <dbReference type="NCBI Taxonomy" id="47621"/>
    <lineage>
        <taxon>Eukaryota</taxon>
        <taxon>Viridiplantae</taxon>
        <taxon>Streptophyta</taxon>
        <taxon>Embryophyta</taxon>
        <taxon>Tracheophyta</taxon>
        <taxon>Spermatophyta</taxon>
        <taxon>Magnoliopsida</taxon>
        <taxon>eudicotyledons</taxon>
        <taxon>Gunneridae</taxon>
        <taxon>Pentapetalae</taxon>
        <taxon>rosids</taxon>
        <taxon>malvids</taxon>
        <taxon>Malvales</taxon>
        <taxon>Malvaceae</taxon>
        <taxon>Malvoideae</taxon>
        <taxon>Gossypium</taxon>
    </lineage>
</organism>
<dbReference type="Gene3D" id="3.30.420.10">
    <property type="entry name" value="Ribonuclease H-like superfamily/Ribonuclease H"/>
    <property type="match status" value="1"/>
</dbReference>
<gene>
    <name evidence="1" type="ORF">EPI10_016500</name>
</gene>
<comment type="caution">
    <text evidence="1">The sequence shown here is derived from an EMBL/GenBank/DDBJ whole genome shotgun (WGS) entry which is preliminary data.</text>
</comment>
<evidence type="ECO:0000313" key="1">
    <source>
        <dbReference type="EMBL" id="KAA3470822.1"/>
    </source>
</evidence>
<evidence type="ECO:0000313" key="2">
    <source>
        <dbReference type="Proteomes" id="UP000325315"/>
    </source>
</evidence>
<dbReference type="GO" id="GO:0003676">
    <property type="term" value="F:nucleic acid binding"/>
    <property type="evidence" value="ECO:0007669"/>
    <property type="project" value="InterPro"/>
</dbReference>
<sequence>MFRGCVIDFSGSWEEHLPLAEFTYNNNFQSSIQMAPCEALDGQRCHIPFINVGSSNKVISEVVSIGIRLGIEMETENVFKLIQDQLRAASDRHKAYTDMRQKDIKFRVGDQVFLKVSTWKKVLRFGHKRKLSPRRYCSNPSHVIQIKEVKVRPIFSYEEELVKILDHERNHVAKEATWEIEDSMQRQ</sequence>
<dbReference type="InterPro" id="IPR036397">
    <property type="entry name" value="RNaseH_sf"/>
</dbReference>